<name>A0A3S2VT99_9HYPH</name>
<dbReference type="GO" id="GO:0015833">
    <property type="term" value="P:peptide transport"/>
    <property type="evidence" value="ECO:0007669"/>
    <property type="project" value="TreeGrafter"/>
</dbReference>
<dbReference type="PIRSF" id="PIRSF002741">
    <property type="entry name" value="MppA"/>
    <property type="match status" value="1"/>
</dbReference>
<dbReference type="Gene3D" id="3.90.76.10">
    <property type="entry name" value="Dipeptide-binding Protein, Domain 1"/>
    <property type="match status" value="1"/>
</dbReference>
<comment type="subcellular location">
    <subcellularLocation>
        <location evidence="1">Periplasm</location>
    </subcellularLocation>
</comment>
<dbReference type="Proteomes" id="UP000286997">
    <property type="component" value="Unassembled WGS sequence"/>
</dbReference>
<dbReference type="PANTHER" id="PTHR30290">
    <property type="entry name" value="PERIPLASMIC BINDING COMPONENT OF ABC TRANSPORTER"/>
    <property type="match status" value="1"/>
</dbReference>
<evidence type="ECO:0000256" key="3">
    <source>
        <dbReference type="ARBA" id="ARBA00022448"/>
    </source>
</evidence>
<dbReference type="AlphaFoldDB" id="A0A3S2VT99"/>
<dbReference type="PANTHER" id="PTHR30290:SF9">
    <property type="entry name" value="OLIGOPEPTIDE-BINDING PROTEIN APPA"/>
    <property type="match status" value="1"/>
</dbReference>
<dbReference type="InterPro" id="IPR039424">
    <property type="entry name" value="SBP_5"/>
</dbReference>
<protein>
    <submittedName>
        <fullName evidence="7">ABC transporter substrate-binding protein</fullName>
    </submittedName>
</protein>
<evidence type="ECO:0000256" key="5">
    <source>
        <dbReference type="SAM" id="SignalP"/>
    </source>
</evidence>
<evidence type="ECO:0000313" key="7">
    <source>
        <dbReference type="EMBL" id="RVU20550.1"/>
    </source>
</evidence>
<evidence type="ECO:0000256" key="1">
    <source>
        <dbReference type="ARBA" id="ARBA00004418"/>
    </source>
</evidence>
<dbReference type="InterPro" id="IPR000914">
    <property type="entry name" value="SBP_5_dom"/>
</dbReference>
<dbReference type="GO" id="GO:0043190">
    <property type="term" value="C:ATP-binding cassette (ABC) transporter complex"/>
    <property type="evidence" value="ECO:0007669"/>
    <property type="project" value="InterPro"/>
</dbReference>
<dbReference type="GO" id="GO:1904680">
    <property type="term" value="F:peptide transmembrane transporter activity"/>
    <property type="evidence" value="ECO:0007669"/>
    <property type="project" value="TreeGrafter"/>
</dbReference>
<proteinExistence type="inferred from homology"/>
<evidence type="ECO:0000313" key="8">
    <source>
        <dbReference type="Proteomes" id="UP000286997"/>
    </source>
</evidence>
<dbReference type="GO" id="GO:0030288">
    <property type="term" value="C:outer membrane-bounded periplasmic space"/>
    <property type="evidence" value="ECO:0007669"/>
    <property type="project" value="UniProtKB-ARBA"/>
</dbReference>
<dbReference type="EMBL" id="SACP01000003">
    <property type="protein sequence ID" value="RVU20550.1"/>
    <property type="molecule type" value="Genomic_DNA"/>
</dbReference>
<reference evidence="7 8" key="1">
    <citation type="submission" date="2019-01" db="EMBL/GenBank/DDBJ databases">
        <authorList>
            <person name="Chen W.-M."/>
        </authorList>
    </citation>
    <scope>NUCLEOTIDE SEQUENCE [LARGE SCALE GENOMIC DNA]</scope>
    <source>
        <strain evidence="7 8">TER-1</strain>
    </source>
</reference>
<organism evidence="7 8">
    <name type="scientific">Methylobacterium oryzihabitans</name>
    <dbReference type="NCBI Taxonomy" id="2499852"/>
    <lineage>
        <taxon>Bacteria</taxon>
        <taxon>Pseudomonadati</taxon>
        <taxon>Pseudomonadota</taxon>
        <taxon>Alphaproteobacteria</taxon>
        <taxon>Hyphomicrobiales</taxon>
        <taxon>Methylobacteriaceae</taxon>
        <taxon>Methylobacterium</taxon>
    </lineage>
</organism>
<feature type="chain" id="PRO_5018780744" evidence="5">
    <location>
        <begin position="26"/>
        <end position="508"/>
    </location>
</feature>
<dbReference type="SUPFAM" id="SSF53850">
    <property type="entry name" value="Periplasmic binding protein-like II"/>
    <property type="match status" value="1"/>
</dbReference>
<comment type="caution">
    <text evidence="7">The sequence shown here is derived from an EMBL/GenBank/DDBJ whole genome shotgun (WGS) entry which is preliminary data.</text>
</comment>
<evidence type="ECO:0000259" key="6">
    <source>
        <dbReference type="Pfam" id="PF00496"/>
    </source>
</evidence>
<accession>A0A3S2VT99</accession>
<dbReference type="InterPro" id="IPR030678">
    <property type="entry name" value="Peptide/Ni-bd"/>
</dbReference>
<keyword evidence="3" id="KW-0813">Transport</keyword>
<evidence type="ECO:0000256" key="2">
    <source>
        <dbReference type="ARBA" id="ARBA00005695"/>
    </source>
</evidence>
<evidence type="ECO:0000256" key="4">
    <source>
        <dbReference type="ARBA" id="ARBA00022729"/>
    </source>
</evidence>
<keyword evidence="4 5" id="KW-0732">Signal</keyword>
<sequence length="508" mass="56067">MRFRSRASRLALGLILAAGTAPALAGKANDTLVYASDTEPENVSPYHNNVREGVILARNVWDTLLYRDPKTGQYLPMLATAWRWVDPTTLELTLRDGVTFHNGDPFTADDVVFTVNWVLTPEARVVTKQNVEWMKSADKVDARTVRIHLKAPFPAALEYLAGPVPIYPAAYTRKVGLDGFAKAPVGTGPYRITAVENGRGVKMERFRNYWKGSPAGEPRIGKLEFRVIPDADSRMAELMTGGVDWIWRVPSDQADQLRTVPNLTVLSAETMRVGFLQFDVRGTAMANSPLKDVRVRQAISHAVDRKAMVDNLVRGGSRVMNSACFIEQFGCTDAGVPVYAYDPARAKTLLAEAGYPNGFDIDLGAYRERDYAEAVLGYLRAVGIRARLNYLKYAALREQGRAGKVSIFFQTWGSFSVNDASAFTGVYFGGGDDDTAKDPETVALLKAADTATDPAERKTRYAAALKRIAAEAYALPLFSYSTHYAFTHDLAFTAQPDEVPRFYAASWK</sequence>
<keyword evidence="8" id="KW-1185">Reference proteome</keyword>
<feature type="signal peptide" evidence="5">
    <location>
        <begin position="1"/>
        <end position="25"/>
    </location>
</feature>
<dbReference type="RefSeq" id="WP_127727525.1">
    <property type="nucleotide sequence ID" value="NZ_SACP01000003.1"/>
</dbReference>
<dbReference type="CDD" id="cd08515">
    <property type="entry name" value="PBP2_NikA_DppA_OppA_like_10"/>
    <property type="match status" value="1"/>
</dbReference>
<feature type="domain" description="Solute-binding protein family 5" evidence="6">
    <location>
        <begin position="75"/>
        <end position="432"/>
    </location>
</feature>
<dbReference type="Gene3D" id="3.10.105.10">
    <property type="entry name" value="Dipeptide-binding Protein, Domain 3"/>
    <property type="match status" value="1"/>
</dbReference>
<dbReference type="Gene3D" id="3.40.190.10">
    <property type="entry name" value="Periplasmic binding protein-like II"/>
    <property type="match status" value="1"/>
</dbReference>
<dbReference type="Pfam" id="PF00496">
    <property type="entry name" value="SBP_bac_5"/>
    <property type="match status" value="1"/>
</dbReference>
<dbReference type="OrthoDB" id="9803988at2"/>
<comment type="similarity">
    <text evidence="2">Belongs to the bacterial solute-binding protein 5 family.</text>
</comment>
<gene>
    <name evidence="7" type="ORF">EOE48_04150</name>
</gene>